<dbReference type="InterPro" id="IPR002731">
    <property type="entry name" value="ATPase_BadF"/>
</dbReference>
<dbReference type="PANTHER" id="PTHR43190:SF3">
    <property type="entry name" value="N-ACETYL-D-GLUCOSAMINE KINASE"/>
    <property type="match status" value="1"/>
</dbReference>
<dbReference type="CDD" id="cd24007">
    <property type="entry name" value="ASKHA_NBD_eukNAGK-like"/>
    <property type="match status" value="1"/>
</dbReference>
<evidence type="ECO:0000256" key="2">
    <source>
        <dbReference type="ARBA" id="ARBA00012122"/>
    </source>
</evidence>
<evidence type="ECO:0000256" key="1">
    <source>
        <dbReference type="ARBA" id="ARBA00006198"/>
    </source>
</evidence>
<dbReference type="InterPro" id="IPR043129">
    <property type="entry name" value="ATPase_NBD"/>
</dbReference>
<reference evidence="6 7" key="1">
    <citation type="submission" date="2024-02" db="EMBL/GenBank/DDBJ databases">
        <title>A draft genome for the cacao thread blight pathogen Marasmius crinis-equi.</title>
        <authorList>
            <person name="Cohen S.P."/>
            <person name="Baruah I.K."/>
            <person name="Amoako-Attah I."/>
            <person name="Bukari Y."/>
            <person name="Meinhardt L.W."/>
            <person name="Bailey B.A."/>
        </authorList>
    </citation>
    <scope>NUCLEOTIDE SEQUENCE [LARGE SCALE GENOMIC DNA]</scope>
    <source>
        <strain evidence="6 7">GH-76</strain>
    </source>
</reference>
<dbReference type="EC" id="2.7.1.59" evidence="2"/>
<organism evidence="6 7">
    <name type="scientific">Marasmius crinis-equi</name>
    <dbReference type="NCBI Taxonomy" id="585013"/>
    <lineage>
        <taxon>Eukaryota</taxon>
        <taxon>Fungi</taxon>
        <taxon>Dikarya</taxon>
        <taxon>Basidiomycota</taxon>
        <taxon>Agaricomycotina</taxon>
        <taxon>Agaricomycetes</taxon>
        <taxon>Agaricomycetidae</taxon>
        <taxon>Agaricales</taxon>
        <taxon>Marasmiineae</taxon>
        <taxon>Marasmiaceae</taxon>
        <taxon>Marasmius</taxon>
    </lineage>
</organism>
<evidence type="ECO:0000259" key="5">
    <source>
        <dbReference type="Pfam" id="PF01869"/>
    </source>
</evidence>
<comment type="similarity">
    <text evidence="1">Belongs to the eukaryotic-type N-acetylglucosamine kinase family.</text>
</comment>
<accession>A0ABR3G0H3</accession>
<sequence length="362" mass="38173">MPLYLCVDCGGSKTTAVICDSDGQILGRAIGGPSNLAYYGVEAMIHAVRNTVGDALKTCVSPASVEPILLPSEEHNFAAAWFGVSGVDSPSAIQSILQPLSDLLRIPIGPTLIVANDTHLLASPLQMYSDVTSAVAVVGGTGAIAVSFRKQKGGLEELGRVGGWGWILGDEGGGFSVGREAVRHILTRNDRDSVRRPGSIPPAKEGSLEDRVLRFFSCENIMDMLSEVHAPNPGSEASNPHAQMRAPHLSLLREKRLSSLSPLVFAAAFENKDPEALQVLQNVAGMLADQVAVLVGEPTDEKPGLVTAENSVISFGGSLVGDEAYRKMVLDSLAEKGIVFRRVEFVGDAAASGARALAVQHK</sequence>
<dbReference type="InterPro" id="IPR052519">
    <property type="entry name" value="Euk-type_GlcNAc_Kinase"/>
</dbReference>
<evidence type="ECO:0000313" key="7">
    <source>
        <dbReference type="Proteomes" id="UP001465976"/>
    </source>
</evidence>
<comment type="caution">
    <text evidence="6">The sequence shown here is derived from an EMBL/GenBank/DDBJ whole genome shotgun (WGS) entry which is preliminary data.</text>
</comment>
<evidence type="ECO:0000313" key="6">
    <source>
        <dbReference type="EMBL" id="KAL0581339.1"/>
    </source>
</evidence>
<feature type="domain" description="ATPase BadF/BadG/BcrA/BcrD type" evidence="5">
    <location>
        <begin position="7"/>
        <end position="337"/>
    </location>
</feature>
<dbReference type="SUPFAM" id="SSF53067">
    <property type="entry name" value="Actin-like ATPase domain"/>
    <property type="match status" value="2"/>
</dbReference>
<dbReference type="Proteomes" id="UP001465976">
    <property type="component" value="Unassembled WGS sequence"/>
</dbReference>
<dbReference type="Gene3D" id="3.30.420.40">
    <property type="match status" value="2"/>
</dbReference>
<proteinExistence type="inferred from homology"/>
<dbReference type="EMBL" id="JBAHYK010000012">
    <property type="protein sequence ID" value="KAL0581339.1"/>
    <property type="molecule type" value="Genomic_DNA"/>
</dbReference>
<keyword evidence="7" id="KW-1185">Reference proteome</keyword>
<dbReference type="PANTHER" id="PTHR43190">
    <property type="entry name" value="N-ACETYL-D-GLUCOSAMINE KINASE"/>
    <property type="match status" value="1"/>
</dbReference>
<dbReference type="Pfam" id="PF01869">
    <property type="entry name" value="BcrAD_BadFG"/>
    <property type="match status" value="1"/>
</dbReference>
<evidence type="ECO:0000256" key="4">
    <source>
        <dbReference type="ARBA" id="ARBA00031123"/>
    </source>
</evidence>
<name>A0ABR3G0H3_9AGAR</name>
<evidence type="ECO:0000256" key="3">
    <source>
        <dbReference type="ARBA" id="ARBA00014974"/>
    </source>
</evidence>
<protein>
    <recommendedName>
        <fullName evidence="3">N-acetyl-D-glucosamine kinase</fullName>
        <ecNumber evidence="2">2.7.1.59</ecNumber>
    </recommendedName>
    <alternativeName>
        <fullName evidence="4">GlcNAc kinase</fullName>
    </alternativeName>
</protein>
<gene>
    <name evidence="6" type="ORF">V5O48_000715</name>
</gene>